<dbReference type="Proteomes" id="UP000003227">
    <property type="component" value="Unassembled WGS sequence"/>
</dbReference>
<evidence type="ECO:0000313" key="2">
    <source>
        <dbReference type="EMBL" id="EFH06274.1"/>
    </source>
</evidence>
<sequence length="97" mass="11397">MIKVAKNTKQTTVHIDETLLKEVKRIGINENKSISQIINESIIDYVLVYRENEDKEKNEHDKNLNETINKFKREEEKRIQAKSAARAIAEAKKRVLY</sequence>
<comment type="caution">
    <text evidence="2">The sequence shown here is derived from an EMBL/GenBank/DDBJ whole genome shotgun (WGS) entry which is preliminary data.</text>
</comment>
<proteinExistence type="predicted"/>
<reference evidence="2 3" key="1">
    <citation type="submission" date="2010-05" db="EMBL/GenBank/DDBJ databases">
        <authorList>
            <person name="Qin X."/>
            <person name="Bachman B."/>
            <person name="Battles P."/>
            <person name="Bell A."/>
            <person name="Bess C."/>
            <person name="Bickham C."/>
            <person name="Chaboub L."/>
            <person name="Chen D."/>
            <person name="Coyle M."/>
            <person name="Deiros D.R."/>
            <person name="Dinh H."/>
            <person name="Forbes L."/>
            <person name="Fowler G."/>
            <person name="Francisco L."/>
            <person name="Fu Q."/>
            <person name="Gubbala S."/>
            <person name="Hale W."/>
            <person name="Han Y."/>
            <person name="Hemphill L."/>
            <person name="Highlander S.K."/>
            <person name="Hirani K."/>
            <person name="Hogues M."/>
            <person name="Jackson L."/>
            <person name="Jakkamsetti A."/>
            <person name="Javaid M."/>
            <person name="Jiang H."/>
            <person name="Korchina V."/>
            <person name="Kovar C."/>
            <person name="Lara F."/>
            <person name="Lee S."/>
            <person name="Mata R."/>
            <person name="Mathew T."/>
            <person name="Moen C."/>
            <person name="Morales K."/>
            <person name="Munidasa M."/>
            <person name="Nazareth L."/>
            <person name="Ngo R."/>
            <person name="Nguyen L."/>
            <person name="Okwuonu G."/>
            <person name="Ongeri F."/>
            <person name="Patil S."/>
            <person name="Petrosino J."/>
            <person name="Pham C."/>
            <person name="Pham P."/>
            <person name="Pu L.-L."/>
            <person name="Puazo M."/>
            <person name="Raj R."/>
            <person name="Reid J."/>
            <person name="Rouhana J."/>
            <person name="Saada N."/>
            <person name="Shang Y."/>
            <person name="Simmons D."/>
            <person name="Thornton R."/>
            <person name="Warren J."/>
            <person name="Weissenberger G."/>
            <person name="Zhang J."/>
            <person name="Zhang L."/>
            <person name="Zhou C."/>
            <person name="Zhu D."/>
            <person name="Muzny D."/>
            <person name="Worley K."/>
            <person name="Gibbs R."/>
        </authorList>
    </citation>
    <scope>NUCLEOTIDE SEQUENCE [LARGE SCALE GENOMIC DNA]</scope>
    <source>
        <strain evidence="2 3">NAP08</strain>
    </source>
</reference>
<protein>
    <submittedName>
        <fullName evidence="2">Uncharacterized protein</fullName>
    </submittedName>
</protein>
<keyword evidence="1" id="KW-0175">Coiled coil</keyword>
<organism evidence="2 3">
    <name type="scientific">Clostridioides difficile NAP08</name>
    <dbReference type="NCBI Taxonomy" id="525259"/>
    <lineage>
        <taxon>Bacteria</taxon>
        <taxon>Bacillati</taxon>
        <taxon>Bacillota</taxon>
        <taxon>Clostridia</taxon>
        <taxon>Peptostreptococcales</taxon>
        <taxon>Peptostreptococcaceae</taxon>
        <taxon>Clostridioides</taxon>
    </lineage>
</organism>
<evidence type="ECO:0000313" key="3">
    <source>
        <dbReference type="Proteomes" id="UP000003227"/>
    </source>
</evidence>
<dbReference type="AlphaFoldDB" id="D5Q745"/>
<name>D5Q745_CLODI</name>
<accession>D5Q745</accession>
<gene>
    <name evidence="2" type="ORF">HMPREF0220_2727</name>
</gene>
<dbReference type="EMBL" id="ADNX01000063">
    <property type="protein sequence ID" value="EFH06274.1"/>
    <property type="molecule type" value="Genomic_DNA"/>
</dbReference>
<feature type="coiled-coil region" evidence="1">
    <location>
        <begin position="50"/>
        <end position="77"/>
    </location>
</feature>
<dbReference type="HOGENOM" id="CLU_183019_0_0_9"/>
<evidence type="ECO:0000256" key="1">
    <source>
        <dbReference type="SAM" id="Coils"/>
    </source>
</evidence>